<dbReference type="Gene3D" id="3.40.50.410">
    <property type="entry name" value="von Willebrand factor, type A domain"/>
    <property type="match status" value="1"/>
</dbReference>
<protein>
    <submittedName>
        <fullName evidence="3">VWA domain-containing protein</fullName>
    </submittedName>
</protein>
<name>A0A9X1SXS9_9ACTN</name>
<dbReference type="PANTHER" id="PTHR39338">
    <property type="entry name" value="BLL5662 PROTEIN-RELATED"/>
    <property type="match status" value="1"/>
</dbReference>
<dbReference type="Proteomes" id="UP001138997">
    <property type="component" value="Unassembled WGS sequence"/>
</dbReference>
<accession>A0A9X1SXS9</accession>
<dbReference type="InterPro" id="IPR008912">
    <property type="entry name" value="Uncharacterised_CoxE"/>
</dbReference>
<organism evidence="3 4">
    <name type="scientific">Kineosporia babensis</name>
    <dbReference type="NCBI Taxonomy" id="499548"/>
    <lineage>
        <taxon>Bacteria</taxon>
        <taxon>Bacillati</taxon>
        <taxon>Actinomycetota</taxon>
        <taxon>Actinomycetes</taxon>
        <taxon>Kineosporiales</taxon>
        <taxon>Kineosporiaceae</taxon>
        <taxon>Kineosporia</taxon>
    </lineage>
</organism>
<dbReference type="AlphaFoldDB" id="A0A9X1SXS9"/>
<dbReference type="InterPro" id="IPR036465">
    <property type="entry name" value="vWFA_dom_sf"/>
</dbReference>
<sequence length="392" mass="43199">MLRGVDTAAFVVSLAVRLHSRGASVGLTAIEDASRVLVLRPSLSRSELYWTTRVTLIRRHDDLAVFDRVFAAVFDDAVLAITPPARRSAPVKQGANASVQGQNGSEEHGSGLPWATLPPAIAEADNSDAPQRVPHRLPSHLSESAEQPFEQLSEVDLRQLGAWLENAITRWPTRRSRRVEPHHAGHRISLRRTIEQAKRTAWEPVHLVKVRPSDKPRRVVMLCDVSQSMQAPSVAYLHLMRALVRRTHAEAFAFATELTRLTRVLKHRSAEEAFERANEAVADRFGGTRIATSLQALLSSHHRNLLRGAVVLIASDGWDSDQPEAMSAAMARLRRRAHRVIWLNPRAEAAGFEPKVATMAAALPHCHALLPAGSFASLARVIAEVPEISSRG</sequence>
<feature type="compositionally biased region" description="Polar residues" evidence="1">
    <location>
        <begin position="95"/>
        <end position="104"/>
    </location>
</feature>
<evidence type="ECO:0000256" key="1">
    <source>
        <dbReference type="SAM" id="MobiDB-lite"/>
    </source>
</evidence>
<dbReference type="CDD" id="cd00198">
    <property type="entry name" value="vWFA"/>
    <property type="match status" value="1"/>
</dbReference>
<comment type="caution">
    <text evidence="3">The sequence shown here is derived from an EMBL/GenBank/DDBJ whole genome shotgun (WGS) entry which is preliminary data.</text>
</comment>
<evidence type="ECO:0000259" key="2">
    <source>
        <dbReference type="SMART" id="SM00327"/>
    </source>
</evidence>
<dbReference type="SMART" id="SM00327">
    <property type="entry name" value="VWA"/>
    <property type="match status" value="1"/>
</dbReference>
<dbReference type="InterPro" id="IPR011195">
    <property type="entry name" value="UCP010256"/>
</dbReference>
<evidence type="ECO:0000313" key="3">
    <source>
        <dbReference type="EMBL" id="MCD5316286.1"/>
    </source>
</evidence>
<evidence type="ECO:0000313" key="4">
    <source>
        <dbReference type="Proteomes" id="UP001138997"/>
    </source>
</evidence>
<reference evidence="3" key="1">
    <citation type="submission" date="2021-11" db="EMBL/GenBank/DDBJ databases">
        <title>Streptomyces corallinus and Kineosporia corallina sp. nov., two new coral-derived marine actinobacteria.</title>
        <authorList>
            <person name="Buangrab K."/>
            <person name="Sutthacheep M."/>
            <person name="Yeemin T."/>
            <person name="Harunari E."/>
            <person name="Igarashi Y."/>
            <person name="Sripreechasak P."/>
            <person name="Kanchanasin P."/>
            <person name="Tanasupawat S."/>
            <person name="Phongsopitanun W."/>
        </authorList>
    </citation>
    <scope>NUCLEOTIDE SEQUENCE</scope>
    <source>
        <strain evidence="3">JCM 31032</strain>
    </source>
</reference>
<gene>
    <name evidence="3" type="ORF">LR394_35855</name>
</gene>
<feature type="region of interest" description="Disordered" evidence="1">
    <location>
        <begin position="89"/>
        <end position="117"/>
    </location>
</feature>
<keyword evidence="4" id="KW-1185">Reference proteome</keyword>
<dbReference type="PANTHER" id="PTHR39338:SF6">
    <property type="entry name" value="BLL5662 PROTEIN"/>
    <property type="match status" value="1"/>
</dbReference>
<dbReference type="SUPFAM" id="SSF53300">
    <property type="entry name" value="vWA-like"/>
    <property type="match status" value="1"/>
</dbReference>
<feature type="domain" description="VWFA" evidence="2">
    <location>
        <begin position="216"/>
        <end position="378"/>
    </location>
</feature>
<dbReference type="InterPro" id="IPR002035">
    <property type="entry name" value="VWF_A"/>
</dbReference>
<dbReference type="RefSeq" id="WP_231449139.1">
    <property type="nucleotide sequence ID" value="NZ_JAJOMB010000028.1"/>
</dbReference>
<dbReference type="EMBL" id="JAJOMB010000028">
    <property type="protein sequence ID" value="MCD5316286.1"/>
    <property type="molecule type" value="Genomic_DNA"/>
</dbReference>
<proteinExistence type="predicted"/>
<dbReference type="Pfam" id="PF05762">
    <property type="entry name" value="VWA_CoxE"/>
    <property type="match status" value="1"/>
</dbReference>
<dbReference type="PIRSF" id="PIRSF010256">
    <property type="entry name" value="CoxE_vWa"/>
    <property type="match status" value="1"/>
</dbReference>